<name>A0A547PAX1_9SPHN</name>
<dbReference type="RefSeq" id="WP_142787557.1">
    <property type="nucleotide sequence ID" value="NZ_VHJK01000001.1"/>
</dbReference>
<proteinExistence type="predicted"/>
<dbReference type="EMBL" id="VHJK01000001">
    <property type="protein sequence ID" value="TRD11291.1"/>
    <property type="molecule type" value="Genomic_DNA"/>
</dbReference>
<dbReference type="AlphaFoldDB" id="A0A547PAX1"/>
<protein>
    <submittedName>
        <fullName evidence="3">Alpha/beta hydrolase</fullName>
    </submittedName>
</protein>
<dbReference type="Gene3D" id="3.40.50.1820">
    <property type="entry name" value="alpha/beta hydrolase"/>
    <property type="match status" value="1"/>
</dbReference>
<accession>A0A547PAX1</accession>
<gene>
    <name evidence="3" type="ORF">FGU71_05140</name>
</gene>
<evidence type="ECO:0000313" key="3">
    <source>
        <dbReference type="EMBL" id="TRD11291.1"/>
    </source>
</evidence>
<comment type="caution">
    <text evidence="3">The sequence shown here is derived from an EMBL/GenBank/DDBJ whole genome shotgun (WGS) entry which is preliminary data.</text>
</comment>
<dbReference type="SUPFAM" id="SSF53474">
    <property type="entry name" value="alpha/beta-Hydrolases"/>
    <property type="match status" value="1"/>
</dbReference>
<dbReference type="InterPro" id="IPR029058">
    <property type="entry name" value="AB_hydrolase_fold"/>
</dbReference>
<organism evidence="3 4">
    <name type="scientific">Erythrobacter insulae</name>
    <dbReference type="NCBI Taxonomy" id="2584124"/>
    <lineage>
        <taxon>Bacteria</taxon>
        <taxon>Pseudomonadati</taxon>
        <taxon>Pseudomonadota</taxon>
        <taxon>Alphaproteobacteria</taxon>
        <taxon>Sphingomonadales</taxon>
        <taxon>Erythrobacteraceae</taxon>
        <taxon>Erythrobacter/Porphyrobacter group</taxon>
        <taxon>Erythrobacter</taxon>
    </lineage>
</organism>
<reference evidence="3 4" key="1">
    <citation type="submission" date="2019-06" db="EMBL/GenBank/DDBJ databases">
        <title>Erythrobacter insulae sp. nov., isolated from a tidal flat.</title>
        <authorList>
            <person name="Yoon J.-H."/>
        </authorList>
    </citation>
    <scope>NUCLEOTIDE SEQUENCE [LARGE SCALE GENOMIC DNA]</scope>
    <source>
        <strain evidence="3 4">JBTF-M21</strain>
    </source>
</reference>
<evidence type="ECO:0000259" key="2">
    <source>
        <dbReference type="Pfam" id="PF20434"/>
    </source>
</evidence>
<dbReference type="PANTHER" id="PTHR48081:SF9">
    <property type="entry name" value="CARBOXYLESTERASE"/>
    <property type="match status" value="1"/>
</dbReference>
<dbReference type="Pfam" id="PF20434">
    <property type="entry name" value="BD-FAE"/>
    <property type="match status" value="1"/>
</dbReference>
<feature type="domain" description="BD-FAE-like" evidence="2">
    <location>
        <begin position="82"/>
        <end position="259"/>
    </location>
</feature>
<evidence type="ECO:0000313" key="4">
    <source>
        <dbReference type="Proteomes" id="UP000316343"/>
    </source>
</evidence>
<sequence>MTAKRMRRMALWTLGTLVLVGIIGALALQYAISQNGPAVLSAVDRITGGESGAKQLALVSTGDHPQQKLVVWGPETHSPGNAARPVMVFVHGGSWRSGDPEDYDFVGRAFARLGYIVVLGGYRLEEAGKYPAMLTDTASVIGWTHRTITQYGGDPQRIVITGHSAGAYNVVMTALRDQWLAGEGLSARDISGVIGLSGPYDFYPFDSDSTIAAFGEAADAEATQPINHLRADAPPMLFIHGEKDTLVKPRNSRILATQLTAANGIADTRLYPDMEHNDPLISLAAPWRSRRDVARQMDEFAAKVTSADTVSVPVQARTR</sequence>
<dbReference type="GO" id="GO:0016787">
    <property type="term" value="F:hydrolase activity"/>
    <property type="evidence" value="ECO:0007669"/>
    <property type="project" value="UniProtKB-KW"/>
</dbReference>
<dbReference type="InterPro" id="IPR050300">
    <property type="entry name" value="GDXG_lipolytic_enzyme"/>
</dbReference>
<dbReference type="PANTHER" id="PTHR48081">
    <property type="entry name" value="AB HYDROLASE SUPERFAMILY PROTEIN C4A8.06C"/>
    <property type="match status" value="1"/>
</dbReference>
<dbReference type="Proteomes" id="UP000316343">
    <property type="component" value="Unassembled WGS sequence"/>
</dbReference>
<keyword evidence="4" id="KW-1185">Reference proteome</keyword>
<dbReference type="InterPro" id="IPR049492">
    <property type="entry name" value="BD-FAE-like_dom"/>
</dbReference>
<evidence type="ECO:0000256" key="1">
    <source>
        <dbReference type="ARBA" id="ARBA00022801"/>
    </source>
</evidence>
<keyword evidence="1 3" id="KW-0378">Hydrolase</keyword>
<dbReference type="OrthoDB" id="9771666at2"/>